<protein>
    <submittedName>
        <fullName evidence="2">Protein kinase-like domain protein</fullName>
    </submittedName>
</protein>
<organism evidence="2 3">
    <name type="scientific">Cordyceps fumosorosea (strain ARSEF 2679)</name>
    <name type="common">Isaria fumosorosea</name>
    <dbReference type="NCBI Taxonomy" id="1081104"/>
    <lineage>
        <taxon>Eukaryota</taxon>
        <taxon>Fungi</taxon>
        <taxon>Dikarya</taxon>
        <taxon>Ascomycota</taxon>
        <taxon>Pezizomycotina</taxon>
        <taxon>Sordariomycetes</taxon>
        <taxon>Hypocreomycetidae</taxon>
        <taxon>Hypocreales</taxon>
        <taxon>Cordycipitaceae</taxon>
        <taxon>Cordyceps</taxon>
    </lineage>
</organism>
<feature type="domain" description="Aminoglycoside phosphotransferase" evidence="1">
    <location>
        <begin position="106"/>
        <end position="313"/>
    </location>
</feature>
<dbReference type="Pfam" id="PF01636">
    <property type="entry name" value="APH"/>
    <property type="match status" value="1"/>
</dbReference>
<dbReference type="InterPro" id="IPR011009">
    <property type="entry name" value="Kinase-like_dom_sf"/>
</dbReference>
<evidence type="ECO:0000313" key="2">
    <source>
        <dbReference type="EMBL" id="OAA73928.1"/>
    </source>
</evidence>
<comment type="caution">
    <text evidence="2">The sequence shown here is derived from an EMBL/GenBank/DDBJ whole genome shotgun (WGS) entry which is preliminary data.</text>
</comment>
<dbReference type="RefSeq" id="XP_018708886.1">
    <property type="nucleotide sequence ID" value="XM_018844436.1"/>
</dbReference>
<accession>A0A168EKQ5</accession>
<dbReference type="InterPro" id="IPR002575">
    <property type="entry name" value="Aminoglycoside_PTrfase"/>
</dbReference>
<dbReference type="STRING" id="1081104.A0A168EKQ5"/>
<evidence type="ECO:0000313" key="3">
    <source>
        <dbReference type="Proteomes" id="UP000076744"/>
    </source>
</evidence>
<proteinExistence type="predicted"/>
<evidence type="ECO:0000259" key="1">
    <source>
        <dbReference type="Pfam" id="PF01636"/>
    </source>
</evidence>
<gene>
    <name evidence="2" type="ORF">ISF_00829</name>
</gene>
<dbReference type="SUPFAM" id="SSF56112">
    <property type="entry name" value="Protein kinase-like (PK-like)"/>
    <property type="match status" value="1"/>
</dbReference>
<dbReference type="EMBL" id="AZHB01000001">
    <property type="protein sequence ID" value="OAA73928.1"/>
    <property type="molecule type" value="Genomic_DNA"/>
</dbReference>
<keyword evidence="2" id="KW-0808">Transferase</keyword>
<sequence length="432" mass="47869">MNVNQVGYDRRLAVIQTILGKFGLKSEAVTPIAYSLQFPWPFNNFIYKVDLEIPASPAHFPGTQPGTTQAPAAGVTALIIRMSNLKVSDLNHTNRVENEVACSALARDALKKAGLDPVVPEIYAWRPPKSLEQEPEEENFGWTICEFKTGKDLDVEFPKLSAEEQTNVILQLADIYGALQRAVIPPAADKFGGLTFDSHGTMVSGQTAMRKGGPWANLPDYWTEKLQAIVDCAMETSFLRTPDKDGSQLLSRVQRFLRDGGVAKVLHDVDATQRCLVHSDFTMNNVLFDRGSKRVTALLDFDFASVNHPIEEHYFASFSDVGGGLRALSPAMYSRVMTDDFERQPPGLSDQDKAKWNTAKSWNAAIVARDILRPKTLPGVEKIEALRRFEESLSEMHRDKEAFLEKYPAVGDGEGETSPVLTVAQIMDAHQA</sequence>
<dbReference type="Gene3D" id="3.90.1200.10">
    <property type="match status" value="1"/>
</dbReference>
<dbReference type="AlphaFoldDB" id="A0A168EKQ5"/>
<keyword evidence="3" id="KW-1185">Reference proteome</keyword>
<reference evidence="2 3" key="1">
    <citation type="journal article" date="2016" name="Genome Biol. Evol.">
        <title>Divergent and convergent evolution of fungal pathogenicity.</title>
        <authorList>
            <person name="Shang Y."/>
            <person name="Xiao G."/>
            <person name="Zheng P."/>
            <person name="Cen K."/>
            <person name="Zhan S."/>
            <person name="Wang C."/>
        </authorList>
    </citation>
    <scope>NUCLEOTIDE SEQUENCE [LARGE SCALE GENOMIC DNA]</scope>
    <source>
        <strain evidence="2 3">ARSEF 2679</strain>
    </source>
</reference>
<dbReference type="GeneID" id="30017121"/>
<dbReference type="PANTHER" id="PTHR21310:SF42">
    <property type="entry name" value="BIFUNCTIONAL AAC_APH"/>
    <property type="match status" value="1"/>
</dbReference>
<dbReference type="GO" id="GO:0016301">
    <property type="term" value="F:kinase activity"/>
    <property type="evidence" value="ECO:0007669"/>
    <property type="project" value="UniProtKB-KW"/>
</dbReference>
<dbReference type="PANTHER" id="PTHR21310">
    <property type="entry name" value="AMINOGLYCOSIDE PHOSPHOTRANSFERASE-RELATED-RELATED"/>
    <property type="match status" value="1"/>
</dbReference>
<name>A0A168EKQ5_CORFA</name>
<dbReference type="Proteomes" id="UP000076744">
    <property type="component" value="Unassembled WGS sequence"/>
</dbReference>
<keyword evidence="2" id="KW-0418">Kinase</keyword>
<dbReference type="InterPro" id="IPR051678">
    <property type="entry name" value="AGP_Transferase"/>
</dbReference>
<dbReference type="OrthoDB" id="2831558at2759"/>